<reference evidence="1" key="1">
    <citation type="submission" date="2020-07" db="EMBL/GenBank/DDBJ databases">
        <title>Huge and variable diversity of episymbiotic CPR bacteria and DPANN archaea in groundwater ecosystems.</title>
        <authorList>
            <person name="He C.Y."/>
            <person name="Keren R."/>
            <person name="Whittaker M."/>
            <person name="Farag I.F."/>
            <person name="Doudna J."/>
            <person name="Cate J.H.D."/>
            <person name="Banfield J.F."/>
        </authorList>
    </citation>
    <scope>NUCLEOTIDE SEQUENCE</scope>
    <source>
        <strain evidence="1">NC_groundwater_763_Ag_S-0.2um_68_21</strain>
    </source>
</reference>
<protein>
    <submittedName>
        <fullName evidence="1">Uncharacterized protein</fullName>
    </submittedName>
</protein>
<name>A0A932MNS0_UNCTE</name>
<accession>A0A932MNS0</accession>
<evidence type="ECO:0000313" key="1">
    <source>
        <dbReference type="EMBL" id="MBI3129654.1"/>
    </source>
</evidence>
<dbReference type="Proteomes" id="UP000782312">
    <property type="component" value="Unassembled WGS sequence"/>
</dbReference>
<dbReference type="AlphaFoldDB" id="A0A932MNS0"/>
<evidence type="ECO:0000313" key="2">
    <source>
        <dbReference type="Proteomes" id="UP000782312"/>
    </source>
</evidence>
<proteinExistence type="predicted"/>
<gene>
    <name evidence="1" type="ORF">HYZ11_18750</name>
</gene>
<dbReference type="EMBL" id="JACPUR010000041">
    <property type="protein sequence ID" value="MBI3129654.1"/>
    <property type="molecule type" value="Genomic_DNA"/>
</dbReference>
<organism evidence="1 2">
    <name type="scientific">Tectimicrobiota bacterium</name>
    <dbReference type="NCBI Taxonomy" id="2528274"/>
    <lineage>
        <taxon>Bacteria</taxon>
        <taxon>Pseudomonadati</taxon>
        <taxon>Nitrospinota/Tectimicrobiota group</taxon>
        <taxon>Candidatus Tectimicrobiota</taxon>
    </lineage>
</organism>
<comment type="caution">
    <text evidence="1">The sequence shown here is derived from an EMBL/GenBank/DDBJ whole genome shotgun (WGS) entry which is preliminary data.</text>
</comment>
<sequence>MIAHSTVTISGDLIRDAKESFKLSLDYVLKGQGVRHGTNAYTPHAFTAYVASVASIEAFINETLLGNLPRTIFPDSSLWIFGDKTLENLNIQEKLIIVPRLLFDITFSRDTQPYQDFSLLVKVRNAIVHFKMGFDAPKCLPHLSQRGIALTAENKVNADYSWPHKLSCTEGIRWAHNTACKVVQKLIEFVPEEKFPIPKSMAGNFIEISDQFVQEWFKKNGLM</sequence>